<accession>A0A1Y2HH82</accession>
<gene>
    <name evidence="2" type="ORF">BCR44DRAFT_1440192</name>
</gene>
<comment type="caution">
    <text evidence="2">The sequence shown here is derived from an EMBL/GenBank/DDBJ whole genome shotgun (WGS) entry which is preliminary data.</text>
</comment>
<sequence>MAQATNGDSSLLGSLTPSPLLKTLPSITALHPASSLAPAPPVPDWLQPALATSSVTATERKMLEELADGVAFTQRRARVLVQRWQRTARAIARWCLFLDALRDRVRNAKSQQQQRQAQQPLGSGAPVAAANASKQATVPRAPDPSPGANAATDSKSTGPPQASPPAAATAVAASNKHHVQVLQSTLPGPDLIKTRPLVALIELVVGQTLGGPSESLVMEMALEAARKRK</sequence>
<dbReference type="EMBL" id="MCFL01000046">
    <property type="protein sequence ID" value="ORZ32432.1"/>
    <property type="molecule type" value="Genomic_DNA"/>
</dbReference>
<feature type="region of interest" description="Disordered" evidence="1">
    <location>
        <begin position="109"/>
        <end position="172"/>
    </location>
</feature>
<keyword evidence="3" id="KW-1185">Reference proteome</keyword>
<proteinExistence type="predicted"/>
<evidence type="ECO:0000313" key="3">
    <source>
        <dbReference type="Proteomes" id="UP000193411"/>
    </source>
</evidence>
<evidence type="ECO:0000256" key="1">
    <source>
        <dbReference type="SAM" id="MobiDB-lite"/>
    </source>
</evidence>
<dbReference type="OrthoDB" id="5582759at2759"/>
<name>A0A1Y2HH82_9FUNG</name>
<protein>
    <submittedName>
        <fullName evidence="2">Uncharacterized protein</fullName>
    </submittedName>
</protein>
<dbReference type="AlphaFoldDB" id="A0A1Y2HH82"/>
<reference evidence="2 3" key="1">
    <citation type="submission" date="2016-07" db="EMBL/GenBank/DDBJ databases">
        <title>Pervasive Adenine N6-methylation of Active Genes in Fungi.</title>
        <authorList>
            <consortium name="DOE Joint Genome Institute"/>
            <person name="Mondo S.J."/>
            <person name="Dannebaum R.O."/>
            <person name="Kuo R.C."/>
            <person name="Labutti K."/>
            <person name="Haridas S."/>
            <person name="Kuo A."/>
            <person name="Salamov A."/>
            <person name="Ahrendt S.R."/>
            <person name="Lipzen A."/>
            <person name="Sullivan W."/>
            <person name="Andreopoulos W.B."/>
            <person name="Clum A."/>
            <person name="Lindquist E."/>
            <person name="Daum C."/>
            <person name="Ramamoorthy G.K."/>
            <person name="Gryganskyi A."/>
            <person name="Culley D."/>
            <person name="Magnuson J.K."/>
            <person name="James T.Y."/>
            <person name="O'Malley M.A."/>
            <person name="Stajich J.E."/>
            <person name="Spatafora J.W."/>
            <person name="Visel A."/>
            <person name="Grigoriev I.V."/>
        </authorList>
    </citation>
    <scope>NUCLEOTIDE SEQUENCE [LARGE SCALE GENOMIC DNA]</scope>
    <source>
        <strain evidence="2 3">PL171</strain>
    </source>
</reference>
<evidence type="ECO:0000313" key="2">
    <source>
        <dbReference type="EMBL" id="ORZ32432.1"/>
    </source>
</evidence>
<dbReference type="Proteomes" id="UP000193411">
    <property type="component" value="Unassembled WGS sequence"/>
</dbReference>
<organism evidence="2 3">
    <name type="scientific">Catenaria anguillulae PL171</name>
    <dbReference type="NCBI Taxonomy" id="765915"/>
    <lineage>
        <taxon>Eukaryota</taxon>
        <taxon>Fungi</taxon>
        <taxon>Fungi incertae sedis</taxon>
        <taxon>Blastocladiomycota</taxon>
        <taxon>Blastocladiomycetes</taxon>
        <taxon>Blastocladiales</taxon>
        <taxon>Catenariaceae</taxon>
        <taxon>Catenaria</taxon>
    </lineage>
</organism>